<proteinExistence type="predicted"/>
<comment type="caution">
    <text evidence="1">The sequence shown here is derived from an EMBL/GenBank/DDBJ whole genome shotgun (WGS) entry which is preliminary data.</text>
</comment>
<sequence>MTPVLVTPPTGELIDMEQLKLQCRTDGPEEEQLLAGYVAAAIGWLDGWGGLLGRAIQPQSWALDVSAAGRIRLPMPDVVSASAEYASETAPLALSIDAGGAVVEVTAPCRLLFDCAMPEPKRALATQAVMLLAATWFRFRETVGTASMNELPFGVRALVQALRWRRV</sequence>
<dbReference type="InterPro" id="IPR006450">
    <property type="entry name" value="Phage_HK97_gp6-like"/>
</dbReference>
<evidence type="ECO:0000313" key="1">
    <source>
        <dbReference type="EMBL" id="PWE26997.1"/>
    </source>
</evidence>
<dbReference type="Proteomes" id="UP000244940">
    <property type="component" value="Unassembled WGS sequence"/>
</dbReference>
<reference evidence="1 2" key="1">
    <citation type="submission" date="2018-05" db="EMBL/GenBank/DDBJ databases">
        <title>Pararhodobacter marina sp. nov., isolated from deep-sea water of the Indian Ocean.</title>
        <authorList>
            <person name="Lai Q.Sr."/>
            <person name="Liu X."/>
            <person name="Shao Z."/>
        </authorList>
    </citation>
    <scope>NUCLEOTIDE SEQUENCE [LARGE SCALE GENOMIC DNA]</scope>
    <source>
        <strain evidence="1 2">CIC4N-9</strain>
    </source>
</reference>
<dbReference type="NCBIfam" id="TIGR01560">
    <property type="entry name" value="put_DNA_pack"/>
    <property type="match status" value="1"/>
</dbReference>
<accession>A0A2U2C553</accession>
<dbReference type="OrthoDB" id="8452228at2"/>
<name>A0A2U2C553_9RHOB</name>
<dbReference type="EMBL" id="QEYD01000013">
    <property type="protein sequence ID" value="PWE26997.1"/>
    <property type="molecule type" value="Genomic_DNA"/>
</dbReference>
<organism evidence="1 2">
    <name type="scientific">Pararhodobacter marinus</name>
    <dbReference type="NCBI Taxonomy" id="2184063"/>
    <lineage>
        <taxon>Bacteria</taxon>
        <taxon>Pseudomonadati</taxon>
        <taxon>Pseudomonadota</taxon>
        <taxon>Alphaproteobacteria</taxon>
        <taxon>Rhodobacterales</taxon>
        <taxon>Paracoccaceae</taxon>
        <taxon>Pararhodobacter</taxon>
    </lineage>
</organism>
<dbReference type="GeneID" id="94366891"/>
<evidence type="ECO:0000313" key="2">
    <source>
        <dbReference type="Proteomes" id="UP000244940"/>
    </source>
</evidence>
<dbReference type="CDD" id="cd08054">
    <property type="entry name" value="gp6"/>
    <property type="match status" value="1"/>
</dbReference>
<keyword evidence="2" id="KW-1185">Reference proteome</keyword>
<evidence type="ECO:0008006" key="3">
    <source>
        <dbReference type="Google" id="ProtNLM"/>
    </source>
</evidence>
<dbReference type="AlphaFoldDB" id="A0A2U2C553"/>
<protein>
    <recommendedName>
        <fullName evidence="3">Phage gp6-like head-tail connector protein</fullName>
    </recommendedName>
</protein>
<dbReference type="Gene3D" id="1.10.3230.30">
    <property type="entry name" value="Phage gp6-like head-tail connector protein"/>
    <property type="match status" value="1"/>
</dbReference>
<dbReference type="RefSeq" id="WP_109534844.1">
    <property type="nucleotide sequence ID" value="NZ_QEYD01000013.1"/>
</dbReference>
<gene>
    <name evidence="1" type="ORF">C4N9_18505</name>
</gene>